<name>A0AAD4AGR7_9GAMM</name>
<dbReference type="RefSeq" id="WP_010364170.1">
    <property type="nucleotide sequence ID" value="NZ_AHBZ03000022.1"/>
</dbReference>
<sequence length="263" mass="28645">MKKALILALSLFSMNIFANTTDFTISAEKSGVKGSFATQELTVSKSDKSNRINFTASGSAADVFHSTIEYKGNIFQLELDNVNKQVVINGFTQQKSALVVTKEVQSDIKKMLHAAQLNADNISSFQSTLDSESNITLLKFFEFLATYPINQPIQQKLSAATGPQIQGWTNICSSMGSRKTAVWDLDRGSVKRKSYVVGGHGFCAGRCGAGCPTFGDGQYTQDCLNHDACADVEGEQLGNCSDEWRAASDDFWFSPDCETPHSS</sequence>
<reference evidence="3" key="2">
    <citation type="submission" date="2015-03" db="EMBL/GenBank/DDBJ databases">
        <title>Genome sequence of Pseudoalteromonas citrea.</title>
        <authorList>
            <person name="Xie B.-B."/>
            <person name="Rong J.-C."/>
            <person name="Qin Q.-L."/>
            <person name="Zhang Y.-Z."/>
        </authorList>
    </citation>
    <scope>NUCLEOTIDE SEQUENCE</scope>
    <source>
        <strain evidence="3">DSM 8771</strain>
    </source>
</reference>
<accession>A0AAD4AGR7</accession>
<evidence type="ECO:0000259" key="2">
    <source>
        <dbReference type="Pfam" id="PF26641"/>
    </source>
</evidence>
<feature type="signal peptide" evidence="1">
    <location>
        <begin position="1"/>
        <end position="18"/>
    </location>
</feature>
<dbReference type="Proteomes" id="UP000016487">
    <property type="component" value="Unassembled WGS sequence"/>
</dbReference>
<gene>
    <name evidence="3" type="ORF">PCIT_a3291</name>
</gene>
<reference evidence="3" key="1">
    <citation type="journal article" date="2012" name="J. Bacteriol.">
        <title>Genome sequences of type strains of seven species of the marine bacterium Pseudoalteromonas.</title>
        <authorList>
            <person name="Xie B.B."/>
            <person name="Shu Y.L."/>
            <person name="Qin Q.L."/>
            <person name="Rong J.C."/>
            <person name="Zhang X.Y."/>
            <person name="Chen X.L."/>
            <person name="Shi M."/>
            <person name="He H.L."/>
            <person name="Zhou B.C."/>
            <person name="Zhang Y.Z."/>
        </authorList>
    </citation>
    <scope>NUCLEOTIDE SEQUENCE</scope>
    <source>
        <strain evidence="3">DSM 8771</strain>
    </source>
</reference>
<feature type="chain" id="PRO_5042191945" description="DUF8213 domain-containing protein" evidence="1">
    <location>
        <begin position="19"/>
        <end position="263"/>
    </location>
</feature>
<evidence type="ECO:0000256" key="1">
    <source>
        <dbReference type="SAM" id="SignalP"/>
    </source>
</evidence>
<comment type="caution">
    <text evidence="3">The sequence shown here is derived from an EMBL/GenBank/DDBJ whole genome shotgun (WGS) entry which is preliminary data.</text>
</comment>
<organism evidence="3 4">
    <name type="scientific">Pseudoalteromonas citrea</name>
    <dbReference type="NCBI Taxonomy" id="43655"/>
    <lineage>
        <taxon>Bacteria</taxon>
        <taxon>Pseudomonadati</taxon>
        <taxon>Pseudomonadota</taxon>
        <taxon>Gammaproteobacteria</taxon>
        <taxon>Alteromonadales</taxon>
        <taxon>Pseudoalteromonadaceae</taxon>
        <taxon>Pseudoalteromonas</taxon>
    </lineage>
</organism>
<dbReference type="InterPro" id="IPR058526">
    <property type="entry name" value="DUF8213"/>
</dbReference>
<feature type="domain" description="DUF8213" evidence="2">
    <location>
        <begin position="180"/>
        <end position="253"/>
    </location>
</feature>
<proteinExistence type="predicted"/>
<dbReference type="EMBL" id="AHBZ03000022">
    <property type="protein sequence ID" value="KAF7768793.1"/>
    <property type="molecule type" value="Genomic_DNA"/>
</dbReference>
<dbReference type="Pfam" id="PF26641">
    <property type="entry name" value="DUF8213"/>
    <property type="match status" value="1"/>
</dbReference>
<protein>
    <recommendedName>
        <fullName evidence="2">DUF8213 domain-containing protein</fullName>
    </recommendedName>
</protein>
<evidence type="ECO:0000313" key="4">
    <source>
        <dbReference type="Proteomes" id="UP000016487"/>
    </source>
</evidence>
<keyword evidence="1" id="KW-0732">Signal</keyword>
<evidence type="ECO:0000313" key="3">
    <source>
        <dbReference type="EMBL" id="KAF7768793.1"/>
    </source>
</evidence>
<dbReference type="AlphaFoldDB" id="A0AAD4AGR7"/>